<organism evidence="1">
    <name type="scientific">Faunusvirus sp</name>
    <dbReference type="NCBI Taxonomy" id="2487766"/>
    <lineage>
        <taxon>Viruses</taxon>
        <taxon>Varidnaviria</taxon>
        <taxon>Bamfordvirae</taxon>
        <taxon>Nucleocytoviricota</taxon>
        <taxon>Megaviricetes</taxon>
        <taxon>Imitervirales</taxon>
        <taxon>Mimiviridae</taxon>
    </lineage>
</organism>
<evidence type="ECO:0000313" key="1">
    <source>
        <dbReference type="EMBL" id="AYV79542.1"/>
    </source>
</evidence>
<dbReference type="InterPro" id="IPR036770">
    <property type="entry name" value="Ankyrin_rpt-contain_sf"/>
</dbReference>
<dbReference type="Gene3D" id="1.25.40.20">
    <property type="entry name" value="Ankyrin repeat-containing domain"/>
    <property type="match status" value="1"/>
</dbReference>
<protein>
    <recommendedName>
        <fullName evidence="2">Ankyrin repeat protein</fullName>
    </recommendedName>
</protein>
<gene>
    <name evidence="1" type="ORF">Faunusvirus21_6</name>
</gene>
<dbReference type="EMBL" id="MK072152">
    <property type="protein sequence ID" value="AYV79542.1"/>
    <property type="molecule type" value="Genomic_DNA"/>
</dbReference>
<name>A0A3G4ZXB2_9VIRU</name>
<sequence>MKLYNYKQFNIMGAVFGCGNAHKQDVIIVPTILSALLQRTWDNARNLLSNKADINFAYKTELNENILMILCNNKVYDIPEDILIILLTNIDLNHCDNNGHTVLYIADDIKFVRCAMDIIDKFKLTYDFNKVFVDMDNFCQFPSEINNTSTNTLLTRICYDNADYNSYQCIFKLLQLGADPKIKVKLVNRQEQVTAFNIATLNGWDLQNYISHTDIQ</sequence>
<dbReference type="SUPFAM" id="SSF48403">
    <property type="entry name" value="Ankyrin repeat"/>
    <property type="match status" value="1"/>
</dbReference>
<reference evidence="1" key="1">
    <citation type="submission" date="2018-10" db="EMBL/GenBank/DDBJ databases">
        <title>Hidden diversity of soil giant viruses.</title>
        <authorList>
            <person name="Schulz F."/>
            <person name="Alteio L."/>
            <person name="Goudeau D."/>
            <person name="Ryan E.M."/>
            <person name="Malmstrom R.R."/>
            <person name="Blanchard J."/>
            <person name="Woyke T."/>
        </authorList>
    </citation>
    <scope>NUCLEOTIDE SEQUENCE</scope>
    <source>
        <strain evidence="1">FNV1</strain>
    </source>
</reference>
<accession>A0A3G4ZXB2</accession>
<proteinExistence type="predicted"/>
<dbReference type="PROSITE" id="PS51257">
    <property type="entry name" value="PROKAR_LIPOPROTEIN"/>
    <property type="match status" value="1"/>
</dbReference>
<evidence type="ECO:0008006" key="2">
    <source>
        <dbReference type="Google" id="ProtNLM"/>
    </source>
</evidence>